<keyword evidence="3" id="KW-1185">Reference proteome</keyword>
<feature type="region of interest" description="Disordered" evidence="1">
    <location>
        <begin position="54"/>
        <end position="83"/>
    </location>
</feature>
<accession>A0ABX2Z8P5</accession>
<evidence type="ECO:0000313" key="3">
    <source>
        <dbReference type="Proteomes" id="UP000094974"/>
    </source>
</evidence>
<evidence type="ECO:0000313" key="2">
    <source>
        <dbReference type="EMBL" id="ODA06492.1"/>
    </source>
</evidence>
<organism evidence="2 3">
    <name type="scientific">Paenibacillus polymyxa</name>
    <name type="common">Bacillus polymyxa</name>
    <dbReference type="NCBI Taxonomy" id="1406"/>
    <lineage>
        <taxon>Bacteria</taxon>
        <taxon>Bacillati</taxon>
        <taxon>Bacillota</taxon>
        <taxon>Bacilli</taxon>
        <taxon>Bacillales</taxon>
        <taxon>Paenibacillaceae</taxon>
        <taxon>Paenibacillus</taxon>
    </lineage>
</organism>
<protein>
    <submittedName>
        <fullName evidence="2">Uncharacterized protein</fullName>
    </submittedName>
</protein>
<dbReference type="EMBL" id="LYND01000173">
    <property type="protein sequence ID" value="ODA06492.1"/>
    <property type="molecule type" value="Genomic_DNA"/>
</dbReference>
<comment type="caution">
    <text evidence="2">The sequence shown here is derived from an EMBL/GenBank/DDBJ whole genome shotgun (WGS) entry which is preliminary data.</text>
</comment>
<reference evidence="3" key="1">
    <citation type="submission" date="2016-05" db="EMBL/GenBank/DDBJ databases">
        <title>Whole genome shotgun sequencing of cultured foodborne pathogen.</title>
        <authorList>
            <person name="Zheng J."/>
            <person name="Timme R."/>
            <person name="Allard M."/>
            <person name="Strain E."/>
            <person name="Luo Y."/>
            <person name="Brown E."/>
        </authorList>
    </citation>
    <scope>NUCLEOTIDE SEQUENCE [LARGE SCALE GENOMIC DNA]</scope>
    <source>
        <strain evidence="3">CFSAN034343</strain>
    </source>
</reference>
<dbReference type="Proteomes" id="UP000094974">
    <property type="component" value="Unassembled WGS sequence"/>
</dbReference>
<sequence>MRGVIFPSIREAPFHQLEPAVQPERGNDADQTKQAQFKIYRYVVADNIQVRSRRPRYPSGVGQKGKELDRLKGFGNPCTQEPTEQQKQYKHSYIFFHPDLPSPFFDTFIIIR</sequence>
<name>A0ABX2Z8P5_PAEPO</name>
<gene>
    <name evidence="2" type="ORF">A7312_12975</name>
</gene>
<evidence type="ECO:0000256" key="1">
    <source>
        <dbReference type="SAM" id="MobiDB-lite"/>
    </source>
</evidence>
<proteinExistence type="predicted"/>